<dbReference type="Proteomes" id="UP000617628">
    <property type="component" value="Unassembled WGS sequence"/>
</dbReference>
<evidence type="ECO:0000256" key="1">
    <source>
        <dbReference type="ARBA" id="ARBA00008779"/>
    </source>
</evidence>
<dbReference type="CDD" id="cd16025">
    <property type="entry name" value="PAS_like"/>
    <property type="match status" value="1"/>
</dbReference>
<dbReference type="InterPro" id="IPR050738">
    <property type="entry name" value="Sulfatase"/>
</dbReference>
<feature type="domain" description="Sulfatase N-terminal" evidence="3">
    <location>
        <begin position="2"/>
        <end position="369"/>
    </location>
</feature>
<accession>A0A934VJU6</accession>
<comment type="caution">
    <text evidence="4">The sequence shown here is derived from an EMBL/GenBank/DDBJ whole genome shotgun (WGS) entry which is preliminary data.</text>
</comment>
<organism evidence="4 5">
    <name type="scientific">Pelagicoccus mobilis</name>
    <dbReference type="NCBI Taxonomy" id="415221"/>
    <lineage>
        <taxon>Bacteria</taxon>
        <taxon>Pseudomonadati</taxon>
        <taxon>Verrucomicrobiota</taxon>
        <taxon>Opitutia</taxon>
        <taxon>Puniceicoccales</taxon>
        <taxon>Pelagicoccaceae</taxon>
        <taxon>Pelagicoccus</taxon>
    </lineage>
</organism>
<dbReference type="EMBL" id="JAENIL010000005">
    <property type="protein sequence ID" value="MBK1875991.1"/>
    <property type="molecule type" value="Genomic_DNA"/>
</dbReference>
<dbReference type="InterPro" id="IPR017850">
    <property type="entry name" value="Alkaline_phosphatase_core_sf"/>
</dbReference>
<proteinExistence type="inferred from homology"/>
<dbReference type="GO" id="GO:0004065">
    <property type="term" value="F:arylsulfatase activity"/>
    <property type="evidence" value="ECO:0007669"/>
    <property type="project" value="TreeGrafter"/>
</dbReference>
<evidence type="ECO:0000256" key="2">
    <source>
        <dbReference type="ARBA" id="ARBA00022801"/>
    </source>
</evidence>
<dbReference type="Pfam" id="PF00884">
    <property type="entry name" value="Sulfatase"/>
    <property type="match status" value="1"/>
</dbReference>
<evidence type="ECO:0000313" key="5">
    <source>
        <dbReference type="Proteomes" id="UP000617628"/>
    </source>
</evidence>
<reference evidence="4" key="1">
    <citation type="submission" date="2021-01" db="EMBL/GenBank/DDBJ databases">
        <title>Modified the classification status of verrucomicrobia.</title>
        <authorList>
            <person name="Feng X."/>
        </authorList>
    </citation>
    <scope>NUCLEOTIDE SEQUENCE</scope>
    <source>
        <strain evidence="4">KCTC 13126</strain>
    </source>
</reference>
<evidence type="ECO:0000313" key="4">
    <source>
        <dbReference type="EMBL" id="MBK1875991.1"/>
    </source>
</evidence>
<comment type="similarity">
    <text evidence="1">Belongs to the sulfatase family.</text>
</comment>
<dbReference type="Gene3D" id="3.40.720.10">
    <property type="entry name" value="Alkaline Phosphatase, subunit A"/>
    <property type="match status" value="1"/>
</dbReference>
<keyword evidence="5" id="KW-1185">Reference proteome</keyword>
<dbReference type="RefSeq" id="WP_200354207.1">
    <property type="nucleotide sequence ID" value="NZ_JAENIL010000005.1"/>
</dbReference>
<dbReference type="SUPFAM" id="SSF53649">
    <property type="entry name" value="Alkaline phosphatase-like"/>
    <property type="match status" value="1"/>
</dbReference>
<evidence type="ECO:0000259" key="3">
    <source>
        <dbReference type="Pfam" id="PF00884"/>
    </source>
</evidence>
<dbReference type="InterPro" id="IPR000917">
    <property type="entry name" value="Sulfatase_N"/>
</dbReference>
<protein>
    <submittedName>
        <fullName evidence="4">Arylsulfatase</fullName>
    </submittedName>
</protein>
<dbReference type="PANTHER" id="PTHR42693:SF53">
    <property type="entry name" value="ENDO-4-O-SULFATASE"/>
    <property type="match status" value="1"/>
</dbReference>
<sequence length="618" mass="70929">MILFADDLGYSDIGCYGGEIETPNLDRLASEGLRFTQFMNCSKCAPSRVALLTGLYPIEGGCNGPPAQMVNGMTIAEVLKTAGYQTWMTGKWHAKENPVKRGFDRYYGSLKGGSNYFEPKGDFMEGDKPIKPVTAENRDTFYTTDVYTNEALKFLEEHKEGESPFLLYVSYNAPHYPLQAWPEDIAKYRRKYLKGWDAIKEERFKRQLELGIVKPGWKNSQRDPDVPAWEDFDRKDDADLTMAVYAAMVDRLDWNVGRLLAKLEEIGVSENTVVLFFSDNGACAEGAMWDGVTARNKPDTRNSQAKLGKEWANACNTPYRKFKRYMYNGGQLTPFIVRWPEGISEVNRITHEPAHIVDLAPTLYSLAGADYPEGQKWEVPHEKGLLKDWTVQPLSGTNMLPMLKGEPAEEGKYYFGHFQAGRMIMKDGWKLVSDGHDGTVQHLYDFPWELYEMDTDATESHDLAAQYPEKVAQMDRDYRAWIDRADRLTGVKSHEWYQPRFTDEQRRVADELADDREMKRLLKERKRIGLKIVEELEAMKLGMKTVLGMAKVPMSYFGIVEAGRKYASKSRSLDTLYRAWDEKVRESERFCSQKGEIYAEVWAIQERIRIRLPADEAD</sequence>
<dbReference type="PANTHER" id="PTHR42693">
    <property type="entry name" value="ARYLSULFATASE FAMILY MEMBER"/>
    <property type="match status" value="1"/>
</dbReference>
<gene>
    <name evidence="4" type="ORF">JIN87_03865</name>
</gene>
<dbReference type="Gene3D" id="3.30.1120.10">
    <property type="match status" value="1"/>
</dbReference>
<dbReference type="AlphaFoldDB" id="A0A934VJU6"/>
<name>A0A934VJU6_9BACT</name>
<keyword evidence="2" id="KW-0378">Hydrolase</keyword>